<feature type="signal peptide" evidence="4">
    <location>
        <begin position="1"/>
        <end position="26"/>
    </location>
</feature>
<protein>
    <recommendedName>
        <fullName evidence="8">Endonuclease</fullName>
    </recommendedName>
</protein>
<feature type="active site" description="Proton acceptor" evidence="2">
    <location>
        <position position="104"/>
    </location>
</feature>
<reference evidence="7" key="1">
    <citation type="submission" date="2013-12" db="EMBL/GenBank/DDBJ databases">
        <title>The Genome Sequence of Aphanomyces invadans NJM9701.</title>
        <authorList>
            <consortium name="The Broad Institute Genomics Platform"/>
            <person name="Russ C."/>
            <person name="Tyler B."/>
            <person name="van West P."/>
            <person name="Dieguez-Uribeondo J."/>
            <person name="Young S.K."/>
            <person name="Zeng Q."/>
            <person name="Gargeya S."/>
            <person name="Fitzgerald M."/>
            <person name="Abouelleil A."/>
            <person name="Alvarado L."/>
            <person name="Chapman S.B."/>
            <person name="Gainer-Dewar J."/>
            <person name="Goldberg J."/>
            <person name="Griggs A."/>
            <person name="Gujja S."/>
            <person name="Hansen M."/>
            <person name="Howarth C."/>
            <person name="Imamovic A."/>
            <person name="Ireland A."/>
            <person name="Larimer J."/>
            <person name="McCowan C."/>
            <person name="Murphy C."/>
            <person name="Pearson M."/>
            <person name="Poon T.W."/>
            <person name="Priest M."/>
            <person name="Roberts A."/>
            <person name="Saif S."/>
            <person name="Shea T."/>
            <person name="Sykes S."/>
            <person name="Wortman J."/>
            <person name="Nusbaum C."/>
            <person name="Birren B."/>
        </authorList>
    </citation>
    <scope>NUCLEOTIDE SEQUENCE [LARGE SCALE GENOMIC DNA]</scope>
    <source>
        <strain evidence="7">NJM9701</strain>
    </source>
</reference>
<keyword evidence="4" id="KW-0732">Signal</keyword>
<dbReference type="SMART" id="SM00892">
    <property type="entry name" value="Endonuclease_NS"/>
    <property type="match status" value="1"/>
</dbReference>
<dbReference type="InterPro" id="IPR044925">
    <property type="entry name" value="His-Me_finger_sf"/>
</dbReference>
<name>A0A024TI65_9STRA</name>
<dbReference type="SMART" id="SM00477">
    <property type="entry name" value="NUC"/>
    <property type="match status" value="1"/>
</dbReference>
<feature type="chain" id="PRO_5001534764" description="Endonuclease" evidence="4">
    <location>
        <begin position="27"/>
        <end position="279"/>
    </location>
</feature>
<feature type="domain" description="DNA/RNA non-specific endonuclease/pyrophosphatase/phosphodiesterase" evidence="6">
    <location>
        <begin position="41"/>
        <end position="239"/>
    </location>
</feature>
<evidence type="ECO:0000259" key="5">
    <source>
        <dbReference type="SMART" id="SM00477"/>
    </source>
</evidence>
<gene>
    <name evidence="7" type="ORF">H310_12192</name>
</gene>
<evidence type="ECO:0000313" key="7">
    <source>
        <dbReference type="EMBL" id="ETV93840.1"/>
    </source>
</evidence>
<dbReference type="Gene3D" id="3.40.570.10">
    <property type="entry name" value="Extracellular Endonuclease, subunit A"/>
    <property type="match status" value="1"/>
</dbReference>
<dbReference type="PROSITE" id="PS51257">
    <property type="entry name" value="PROKAR_LIPOPROTEIN"/>
    <property type="match status" value="1"/>
</dbReference>
<dbReference type="GO" id="GO:0046872">
    <property type="term" value="F:metal ion binding"/>
    <property type="evidence" value="ECO:0007669"/>
    <property type="project" value="UniProtKB-KW"/>
</dbReference>
<dbReference type="RefSeq" id="XP_008877400.1">
    <property type="nucleotide sequence ID" value="XM_008879178.1"/>
</dbReference>
<organism evidence="7">
    <name type="scientific">Aphanomyces invadans</name>
    <dbReference type="NCBI Taxonomy" id="157072"/>
    <lineage>
        <taxon>Eukaryota</taxon>
        <taxon>Sar</taxon>
        <taxon>Stramenopiles</taxon>
        <taxon>Oomycota</taxon>
        <taxon>Saprolegniomycetes</taxon>
        <taxon>Saprolegniales</taxon>
        <taxon>Verrucalvaceae</taxon>
        <taxon>Aphanomyces</taxon>
    </lineage>
</organism>
<dbReference type="InterPro" id="IPR044929">
    <property type="entry name" value="DNA/RNA_non-sp_Endonuclease_sf"/>
</dbReference>
<feature type="domain" description="ENPP1-3/EXOG-like endonuclease/phosphodiesterase" evidence="5">
    <location>
        <begin position="42"/>
        <end position="232"/>
    </location>
</feature>
<proteinExistence type="inferred from homology"/>
<dbReference type="GeneID" id="20089242"/>
<evidence type="ECO:0000256" key="2">
    <source>
        <dbReference type="PIRSR" id="PIRSR640255-1"/>
    </source>
</evidence>
<dbReference type="EMBL" id="KI913988">
    <property type="protein sequence ID" value="ETV93840.1"/>
    <property type="molecule type" value="Genomic_DNA"/>
</dbReference>
<evidence type="ECO:0000256" key="4">
    <source>
        <dbReference type="SAM" id="SignalP"/>
    </source>
</evidence>
<feature type="binding site" evidence="3">
    <location>
        <position position="135"/>
    </location>
    <ligand>
        <name>Mg(2+)</name>
        <dbReference type="ChEBI" id="CHEBI:18420"/>
        <note>catalytic</note>
    </ligand>
</feature>
<dbReference type="AlphaFoldDB" id="A0A024TI65"/>
<dbReference type="VEuPathDB" id="FungiDB:H310_12192"/>
<dbReference type="GO" id="GO:0003676">
    <property type="term" value="F:nucleic acid binding"/>
    <property type="evidence" value="ECO:0007669"/>
    <property type="project" value="InterPro"/>
</dbReference>
<dbReference type="PANTHER" id="PTHR13966:SF5">
    <property type="entry name" value="ENDONUCLEASE G, MITOCHONDRIAL"/>
    <property type="match status" value="1"/>
</dbReference>
<accession>A0A024TI65</accession>
<evidence type="ECO:0000256" key="1">
    <source>
        <dbReference type="ARBA" id="ARBA00010052"/>
    </source>
</evidence>
<dbReference type="SUPFAM" id="SSF54060">
    <property type="entry name" value="His-Me finger endonucleases"/>
    <property type="match status" value="1"/>
</dbReference>
<dbReference type="OrthoDB" id="69221at2759"/>
<dbReference type="InterPro" id="IPR001604">
    <property type="entry name" value="Endo_G_ENPP1-like_dom"/>
</dbReference>
<dbReference type="Pfam" id="PF01223">
    <property type="entry name" value="Endonuclease_NS"/>
    <property type="match status" value="1"/>
</dbReference>
<evidence type="ECO:0000259" key="6">
    <source>
        <dbReference type="SMART" id="SM00892"/>
    </source>
</evidence>
<dbReference type="STRING" id="157072.A0A024TI65"/>
<evidence type="ECO:0008006" key="8">
    <source>
        <dbReference type="Google" id="ProtNLM"/>
    </source>
</evidence>
<dbReference type="PANTHER" id="PTHR13966">
    <property type="entry name" value="ENDONUCLEASE RELATED"/>
    <property type="match status" value="1"/>
</dbReference>
<keyword evidence="3" id="KW-0479">Metal-binding</keyword>
<evidence type="ECO:0000256" key="3">
    <source>
        <dbReference type="PIRSR" id="PIRSR640255-2"/>
    </source>
</evidence>
<dbReference type="InterPro" id="IPR020821">
    <property type="entry name" value="ENPP1-3/EXOG-like_nuc-like"/>
</dbReference>
<sequence>MSRSPSSALAWTATVVAVACHASSMADPASPATADSDTRQHYIGFDLSYACAERSAKRWEYSLGANIHVASRPKGFYFDPNYDRHCQQLSTKAYGSKTGYDRGHLVASEHMTNSVEARHQAHYMTNIAPQISSFNKCQWAKTEAIEACFRTLPGGVRTWGGVKYNETDNDIFVDEWGIRTPDYWWKVVVAKDTATGQDKAIAWFFPNRPNLGHLDKYLVTVAEIETQMNDNLGPVPVSDALKSIVSPTSWVMPPTCHHVLNGDSDQDDVTTGHGPTADV</sequence>
<dbReference type="GO" id="GO:0016787">
    <property type="term" value="F:hydrolase activity"/>
    <property type="evidence" value="ECO:0007669"/>
    <property type="project" value="InterPro"/>
</dbReference>
<comment type="similarity">
    <text evidence="1">Belongs to the DNA/RNA non-specific endonuclease family.</text>
</comment>
<dbReference type="GO" id="GO:0004519">
    <property type="term" value="F:endonuclease activity"/>
    <property type="evidence" value="ECO:0007669"/>
    <property type="project" value="TreeGrafter"/>
</dbReference>
<dbReference type="InterPro" id="IPR040255">
    <property type="entry name" value="Non-specific_endonuclease"/>
</dbReference>